<feature type="compositionally biased region" description="Basic and acidic residues" evidence="1">
    <location>
        <begin position="84"/>
        <end position="100"/>
    </location>
</feature>
<gene>
    <name evidence="2" type="ORF">F5147DRAFT_728672</name>
</gene>
<evidence type="ECO:0000313" key="2">
    <source>
        <dbReference type="EMBL" id="KAG2086648.1"/>
    </source>
</evidence>
<feature type="region of interest" description="Disordered" evidence="1">
    <location>
        <begin position="1"/>
        <end position="120"/>
    </location>
</feature>
<organism evidence="2 3">
    <name type="scientific">Suillus discolor</name>
    <dbReference type="NCBI Taxonomy" id="1912936"/>
    <lineage>
        <taxon>Eukaryota</taxon>
        <taxon>Fungi</taxon>
        <taxon>Dikarya</taxon>
        <taxon>Basidiomycota</taxon>
        <taxon>Agaricomycotina</taxon>
        <taxon>Agaricomycetes</taxon>
        <taxon>Agaricomycetidae</taxon>
        <taxon>Boletales</taxon>
        <taxon>Suillineae</taxon>
        <taxon>Suillaceae</taxon>
        <taxon>Suillus</taxon>
    </lineage>
</organism>
<dbReference type="EMBL" id="JABBWM010000142">
    <property type="protein sequence ID" value="KAG2086648.1"/>
    <property type="molecule type" value="Genomic_DNA"/>
</dbReference>
<feature type="compositionally biased region" description="Basic and acidic residues" evidence="1">
    <location>
        <begin position="110"/>
        <end position="120"/>
    </location>
</feature>
<evidence type="ECO:0000256" key="1">
    <source>
        <dbReference type="SAM" id="MobiDB-lite"/>
    </source>
</evidence>
<accession>A0A9P7ERE1</accession>
<keyword evidence="3" id="KW-1185">Reference proteome</keyword>
<comment type="caution">
    <text evidence="2">The sequence shown here is derived from an EMBL/GenBank/DDBJ whole genome shotgun (WGS) entry which is preliminary data.</text>
</comment>
<dbReference type="Proteomes" id="UP000823399">
    <property type="component" value="Unassembled WGS sequence"/>
</dbReference>
<dbReference type="RefSeq" id="XP_041284969.1">
    <property type="nucleotide sequence ID" value="XM_041439333.1"/>
</dbReference>
<name>A0A9P7ERE1_9AGAM</name>
<feature type="compositionally biased region" description="Pro residues" evidence="1">
    <location>
        <begin position="34"/>
        <end position="58"/>
    </location>
</feature>
<feature type="compositionally biased region" description="Polar residues" evidence="1">
    <location>
        <begin position="61"/>
        <end position="76"/>
    </location>
</feature>
<dbReference type="AlphaFoldDB" id="A0A9P7ERE1"/>
<proteinExistence type="predicted"/>
<reference evidence="2" key="1">
    <citation type="journal article" date="2020" name="New Phytol.">
        <title>Comparative genomics reveals dynamic genome evolution in host specialist ectomycorrhizal fungi.</title>
        <authorList>
            <person name="Lofgren L.A."/>
            <person name="Nguyen N.H."/>
            <person name="Vilgalys R."/>
            <person name="Ruytinx J."/>
            <person name="Liao H.L."/>
            <person name="Branco S."/>
            <person name="Kuo A."/>
            <person name="LaButti K."/>
            <person name="Lipzen A."/>
            <person name="Andreopoulos W."/>
            <person name="Pangilinan J."/>
            <person name="Riley R."/>
            <person name="Hundley H."/>
            <person name="Na H."/>
            <person name="Barry K."/>
            <person name="Grigoriev I.V."/>
            <person name="Stajich J.E."/>
            <person name="Kennedy P.G."/>
        </authorList>
    </citation>
    <scope>NUCLEOTIDE SEQUENCE</scope>
    <source>
        <strain evidence="2">FC423</strain>
    </source>
</reference>
<feature type="compositionally biased region" description="Polar residues" evidence="1">
    <location>
        <begin position="11"/>
        <end position="21"/>
    </location>
</feature>
<dbReference type="GeneID" id="64701592"/>
<evidence type="ECO:0000313" key="3">
    <source>
        <dbReference type="Proteomes" id="UP000823399"/>
    </source>
</evidence>
<protein>
    <submittedName>
        <fullName evidence="2">Uncharacterized protein</fullName>
    </submittedName>
</protein>
<sequence length="120" mass="12745">MPILLAPVLTPLSTSTDALSQQPPPPFTRSLTLAPPPPSLAAPFPQQQPPPSRTPPAAPTSCYQPPASSVCAQSMPVNAGVARTHTEDTRMRKEGKEKEVRRKRGGTRGGRKDLVSKSPS</sequence>